<dbReference type="EMBL" id="BSPO01000003">
    <property type="protein sequence ID" value="GLS84072.1"/>
    <property type="molecule type" value="Genomic_DNA"/>
</dbReference>
<proteinExistence type="predicted"/>
<dbReference type="Gene3D" id="3.10.620.30">
    <property type="match status" value="1"/>
</dbReference>
<sequence length="225" mass="25553">MDADEVRLLTQPTEYFDYDTESVSELAKQLRALSPQQTAVNIYYHVRDSYPYNPYGVVLGPQSLRASHCLEKGEGYCLPKAALMIALCRANGIPARLGLADVKNHLSSEKLIRLLRTEVFTMHGYASIFVEGRWLKATPTFNQSLCDKYKIKPLEFDGTKDAIFQEFTEDGSKHMQYLTDFGCYNDVPVDFIFQNFHKHYPHLMQGFGVTTGLDSGPMEQESCAR</sequence>
<dbReference type="SUPFAM" id="SSF54001">
    <property type="entry name" value="Cysteine proteinases"/>
    <property type="match status" value="1"/>
</dbReference>
<name>A0AA37TTD7_9GAMM</name>
<accession>A0AA37TTD7</accession>
<comment type="caution">
    <text evidence="2">The sequence shown here is derived from an EMBL/GenBank/DDBJ whole genome shotgun (WGS) entry which is preliminary data.</text>
</comment>
<dbReference type="Proteomes" id="UP001157439">
    <property type="component" value="Unassembled WGS sequence"/>
</dbReference>
<dbReference type="InterPro" id="IPR002931">
    <property type="entry name" value="Transglutaminase-like"/>
</dbReference>
<evidence type="ECO:0000313" key="3">
    <source>
        <dbReference type="Proteomes" id="UP001157439"/>
    </source>
</evidence>
<dbReference type="SMART" id="SM00460">
    <property type="entry name" value="TGc"/>
    <property type="match status" value="1"/>
</dbReference>
<evidence type="ECO:0000313" key="2">
    <source>
        <dbReference type="EMBL" id="GLS84072.1"/>
    </source>
</evidence>
<protein>
    <recommendedName>
        <fullName evidence="1">Transglutaminase-like domain-containing protein</fullName>
    </recommendedName>
</protein>
<dbReference type="AlphaFoldDB" id="A0AA37TTD7"/>
<dbReference type="Pfam" id="PF01841">
    <property type="entry name" value="Transglut_core"/>
    <property type="match status" value="1"/>
</dbReference>
<dbReference type="InterPro" id="IPR038765">
    <property type="entry name" value="Papain-like_cys_pep_sf"/>
</dbReference>
<reference evidence="2 3" key="1">
    <citation type="journal article" date="2014" name="Int. J. Syst. Evol. Microbiol.">
        <title>Complete genome sequence of Corynebacterium casei LMG S-19264T (=DSM 44701T), isolated from a smear-ripened cheese.</title>
        <authorList>
            <consortium name="US DOE Joint Genome Institute (JGI-PGF)"/>
            <person name="Walter F."/>
            <person name="Albersmeier A."/>
            <person name="Kalinowski J."/>
            <person name="Ruckert C."/>
        </authorList>
    </citation>
    <scope>NUCLEOTIDE SEQUENCE [LARGE SCALE GENOMIC DNA]</scope>
    <source>
        <strain evidence="2 3">NBRC 112785</strain>
    </source>
</reference>
<dbReference type="PANTHER" id="PTHR33490">
    <property type="entry name" value="BLR5614 PROTEIN-RELATED"/>
    <property type="match status" value="1"/>
</dbReference>
<feature type="domain" description="Transglutaminase-like" evidence="1">
    <location>
        <begin position="69"/>
        <end position="141"/>
    </location>
</feature>
<organism evidence="2 3">
    <name type="scientific">Paraferrimonas haliotis</name>
    <dbReference type="NCBI Taxonomy" id="2013866"/>
    <lineage>
        <taxon>Bacteria</taxon>
        <taxon>Pseudomonadati</taxon>
        <taxon>Pseudomonadota</taxon>
        <taxon>Gammaproteobacteria</taxon>
        <taxon>Alteromonadales</taxon>
        <taxon>Ferrimonadaceae</taxon>
        <taxon>Paraferrimonas</taxon>
    </lineage>
</organism>
<keyword evidence="3" id="KW-1185">Reference proteome</keyword>
<dbReference type="PANTHER" id="PTHR33490:SF3">
    <property type="entry name" value="CONSERVED INTEGRAL MEMBRANE PROTEIN"/>
    <property type="match status" value="1"/>
</dbReference>
<evidence type="ECO:0000259" key="1">
    <source>
        <dbReference type="SMART" id="SM00460"/>
    </source>
</evidence>
<gene>
    <name evidence="2" type="ORF">GCM10007894_20490</name>
</gene>
<dbReference type="RefSeq" id="WP_095500241.1">
    <property type="nucleotide sequence ID" value="NZ_BSPO01000003.1"/>
</dbReference>